<dbReference type="OrthoDB" id="9806440at2"/>
<keyword evidence="4 7" id="KW-0812">Transmembrane</keyword>
<protein>
    <recommendedName>
        <fullName evidence="7">Flagellar biosynthetic protein FliQ</fullName>
    </recommendedName>
</protein>
<dbReference type="AlphaFoldDB" id="K2JYJ5"/>
<feature type="transmembrane region" description="Helical" evidence="7">
    <location>
        <begin position="51"/>
        <end position="70"/>
    </location>
</feature>
<organism evidence="8 9">
    <name type="scientific">Gallaecimonas xiamenensis 3-C-1</name>
    <dbReference type="NCBI Taxonomy" id="745411"/>
    <lineage>
        <taxon>Bacteria</taxon>
        <taxon>Pseudomonadati</taxon>
        <taxon>Pseudomonadota</taxon>
        <taxon>Gammaproteobacteria</taxon>
        <taxon>Enterobacterales</taxon>
        <taxon>Gallaecimonadaceae</taxon>
        <taxon>Gallaecimonas</taxon>
    </lineage>
</organism>
<evidence type="ECO:0000256" key="4">
    <source>
        <dbReference type="ARBA" id="ARBA00022692"/>
    </source>
</evidence>
<keyword evidence="8" id="KW-0282">Flagellum</keyword>
<evidence type="ECO:0000313" key="8">
    <source>
        <dbReference type="EMBL" id="EKE75409.1"/>
    </source>
</evidence>
<comment type="similarity">
    <text evidence="2 7">Belongs to the FliQ/MopD/SpaQ family.</text>
</comment>
<gene>
    <name evidence="7 8" type="primary">fliQ</name>
    <name evidence="8" type="ORF">B3C1_07024</name>
</gene>
<dbReference type="eggNOG" id="COG1987">
    <property type="taxonomic scope" value="Bacteria"/>
</dbReference>
<dbReference type="RefSeq" id="WP_008483838.1">
    <property type="nucleotide sequence ID" value="NZ_AMRI01000008.1"/>
</dbReference>
<dbReference type="Proteomes" id="UP000006755">
    <property type="component" value="Unassembled WGS sequence"/>
</dbReference>
<dbReference type="EMBL" id="AMRI01000008">
    <property type="protein sequence ID" value="EKE75409.1"/>
    <property type="molecule type" value="Genomic_DNA"/>
</dbReference>
<dbReference type="STRING" id="745411.B3C1_07024"/>
<keyword evidence="8" id="KW-0969">Cilium</keyword>
<evidence type="ECO:0000256" key="2">
    <source>
        <dbReference type="ARBA" id="ARBA00006156"/>
    </source>
</evidence>
<comment type="function">
    <text evidence="7">Role in flagellar biosynthesis.</text>
</comment>
<reference evidence="8 9" key="1">
    <citation type="journal article" date="2012" name="J. Bacteriol.">
        <title>Genome Sequence of Gallaecimonas xiamenensis Type Strain 3-C-1.</title>
        <authorList>
            <person name="Lai Q."/>
            <person name="Wang L."/>
            <person name="Wang W."/>
            <person name="Shao Z."/>
        </authorList>
    </citation>
    <scope>NUCLEOTIDE SEQUENCE [LARGE SCALE GENOMIC DNA]</scope>
    <source>
        <strain evidence="8 9">3-C-1</strain>
    </source>
</reference>
<comment type="subcellular location">
    <subcellularLocation>
        <location evidence="1 7">Cell membrane</location>
        <topology evidence="1">Multi-pass membrane protein</topology>
    </subcellularLocation>
    <subcellularLocation>
        <location evidence="7">Bacterial flagellum basal body</location>
    </subcellularLocation>
</comment>
<evidence type="ECO:0000256" key="7">
    <source>
        <dbReference type="RuleBase" id="RU364090"/>
    </source>
</evidence>
<name>K2JYJ5_9GAMM</name>
<dbReference type="PIRSF" id="PIRSF004669">
    <property type="entry name" value="FliQ"/>
    <property type="match status" value="1"/>
</dbReference>
<dbReference type="PATRIC" id="fig|745411.4.peg.1385"/>
<keyword evidence="8" id="KW-0966">Cell projection</keyword>
<accession>K2JYJ5</accession>
<evidence type="ECO:0000256" key="6">
    <source>
        <dbReference type="ARBA" id="ARBA00023136"/>
    </source>
</evidence>
<dbReference type="GO" id="GO:0009425">
    <property type="term" value="C:bacterial-type flagellum basal body"/>
    <property type="evidence" value="ECO:0007669"/>
    <property type="project" value="UniProtKB-SubCell"/>
</dbReference>
<evidence type="ECO:0000256" key="3">
    <source>
        <dbReference type="ARBA" id="ARBA00022475"/>
    </source>
</evidence>
<dbReference type="PRINTS" id="PR00952">
    <property type="entry name" value="TYPE3IMQPROT"/>
</dbReference>
<evidence type="ECO:0000313" key="9">
    <source>
        <dbReference type="Proteomes" id="UP000006755"/>
    </source>
</evidence>
<dbReference type="PANTHER" id="PTHR34040:SF8">
    <property type="entry name" value="FLAGELLAR BIOSYNTHETIC PROTEIN FLIQ"/>
    <property type="match status" value="1"/>
</dbReference>
<sequence length="89" mass="10138">MTPEQFVDLFRDALYLVLIMVAAIMIPGLIVGLIVSIFQAATSINEQTLSFLPRLLVTIITLIALAHWLTRLMMDYFFELVQQIPMVLQ</sequence>
<keyword evidence="6 7" id="KW-0472">Membrane</keyword>
<dbReference type="Pfam" id="PF01313">
    <property type="entry name" value="Bac_export_3"/>
    <property type="match status" value="1"/>
</dbReference>
<dbReference type="GO" id="GO:0044780">
    <property type="term" value="P:bacterial-type flagellum assembly"/>
    <property type="evidence" value="ECO:0007669"/>
    <property type="project" value="InterPro"/>
</dbReference>
<dbReference type="GO" id="GO:0005886">
    <property type="term" value="C:plasma membrane"/>
    <property type="evidence" value="ECO:0007669"/>
    <property type="project" value="UniProtKB-SubCell"/>
</dbReference>
<dbReference type="InterPro" id="IPR006305">
    <property type="entry name" value="FliQ"/>
</dbReference>
<keyword evidence="9" id="KW-1185">Reference proteome</keyword>
<feature type="transmembrane region" description="Helical" evidence="7">
    <location>
        <begin position="13"/>
        <end position="39"/>
    </location>
</feature>
<dbReference type="InterPro" id="IPR002191">
    <property type="entry name" value="Bac_export_3"/>
</dbReference>
<dbReference type="PANTHER" id="PTHR34040">
    <property type="entry name" value="FLAGELLAR BIOSYNTHETIC PROTEIN FLIQ"/>
    <property type="match status" value="1"/>
</dbReference>
<keyword evidence="5 7" id="KW-1133">Transmembrane helix</keyword>
<comment type="caution">
    <text evidence="8">The sequence shown here is derived from an EMBL/GenBank/DDBJ whole genome shotgun (WGS) entry which is preliminary data.</text>
</comment>
<dbReference type="NCBIfam" id="TIGR01402">
    <property type="entry name" value="fliQ"/>
    <property type="match status" value="1"/>
</dbReference>
<dbReference type="GO" id="GO:0009306">
    <property type="term" value="P:protein secretion"/>
    <property type="evidence" value="ECO:0007669"/>
    <property type="project" value="InterPro"/>
</dbReference>
<proteinExistence type="inferred from homology"/>
<keyword evidence="7" id="KW-0975">Bacterial flagellum</keyword>
<evidence type="ECO:0000256" key="1">
    <source>
        <dbReference type="ARBA" id="ARBA00004651"/>
    </source>
</evidence>
<evidence type="ECO:0000256" key="5">
    <source>
        <dbReference type="ARBA" id="ARBA00022989"/>
    </source>
</evidence>
<keyword evidence="3 7" id="KW-1003">Cell membrane</keyword>